<sequence length="33" mass="3638">MLSSIPPGIKVFLSVRVRFCEESRPRAESGVCS</sequence>
<protein>
    <submittedName>
        <fullName evidence="1">Uncharacterized protein</fullName>
    </submittedName>
</protein>
<name>A0A0A8Y859_ARUDO</name>
<accession>A0A0A8Y859</accession>
<reference evidence="1" key="1">
    <citation type="submission" date="2014-09" db="EMBL/GenBank/DDBJ databases">
        <authorList>
            <person name="Magalhaes I.L.F."/>
            <person name="Oliveira U."/>
            <person name="Santos F.R."/>
            <person name="Vidigal T.H.D.A."/>
            <person name="Brescovit A.D."/>
            <person name="Santos A.J."/>
        </authorList>
    </citation>
    <scope>NUCLEOTIDE SEQUENCE</scope>
    <source>
        <tissue evidence="1">Shoot tissue taken approximately 20 cm above the soil surface</tissue>
    </source>
</reference>
<evidence type="ECO:0000313" key="1">
    <source>
        <dbReference type="EMBL" id="JAD19912.1"/>
    </source>
</evidence>
<dbReference type="EMBL" id="GBRH01277983">
    <property type="protein sequence ID" value="JAD19912.1"/>
    <property type="molecule type" value="Transcribed_RNA"/>
</dbReference>
<dbReference type="AlphaFoldDB" id="A0A0A8Y859"/>
<proteinExistence type="predicted"/>
<organism evidence="1">
    <name type="scientific">Arundo donax</name>
    <name type="common">Giant reed</name>
    <name type="synonym">Donax arundinaceus</name>
    <dbReference type="NCBI Taxonomy" id="35708"/>
    <lineage>
        <taxon>Eukaryota</taxon>
        <taxon>Viridiplantae</taxon>
        <taxon>Streptophyta</taxon>
        <taxon>Embryophyta</taxon>
        <taxon>Tracheophyta</taxon>
        <taxon>Spermatophyta</taxon>
        <taxon>Magnoliopsida</taxon>
        <taxon>Liliopsida</taxon>
        <taxon>Poales</taxon>
        <taxon>Poaceae</taxon>
        <taxon>PACMAD clade</taxon>
        <taxon>Arundinoideae</taxon>
        <taxon>Arundineae</taxon>
        <taxon>Arundo</taxon>
    </lineage>
</organism>
<reference evidence="1" key="2">
    <citation type="journal article" date="2015" name="Data Brief">
        <title>Shoot transcriptome of the giant reed, Arundo donax.</title>
        <authorList>
            <person name="Barrero R.A."/>
            <person name="Guerrero F.D."/>
            <person name="Moolhuijzen P."/>
            <person name="Goolsby J.A."/>
            <person name="Tidwell J."/>
            <person name="Bellgard S.E."/>
            <person name="Bellgard M.I."/>
        </authorList>
    </citation>
    <scope>NUCLEOTIDE SEQUENCE</scope>
    <source>
        <tissue evidence="1">Shoot tissue taken approximately 20 cm above the soil surface</tissue>
    </source>
</reference>